<dbReference type="GO" id="GO:0050308">
    <property type="term" value="F:sugar-phosphatase activity"/>
    <property type="evidence" value="ECO:0007669"/>
    <property type="project" value="TreeGrafter"/>
</dbReference>
<evidence type="ECO:0000313" key="2">
    <source>
        <dbReference type="Proteomes" id="UP000010469"/>
    </source>
</evidence>
<dbReference type="Proteomes" id="UP000010469">
    <property type="component" value="Chromosome"/>
</dbReference>
<dbReference type="EMBL" id="CP003378">
    <property type="protein sequence ID" value="AFZ70114.1"/>
    <property type="molecule type" value="Genomic_DNA"/>
</dbReference>
<accession>L0A9N5</accession>
<dbReference type="AlphaFoldDB" id="L0A9N5"/>
<dbReference type="PANTHER" id="PTHR43481:SF4">
    <property type="entry name" value="GLYCEROL-1-PHOSPHATE PHOSPHOHYDROLASE 1-RELATED"/>
    <property type="match status" value="1"/>
</dbReference>
<dbReference type="InterPro" id="IPR051806">
    <property type="entry name" value="HAD-like_SPP"/>
</dbReference>
<dbReference type="SUPFAM" id="SSF56784">
    <property type="entry name" value="HAD-like"/>
    <property type="match status" value="1"/>
</dbReference>
<dbReference type="InterPro" id="IPR023198">
    <property type="entry name" value="PGP-like_dom2"/>
</dbReference>
<dbReference type="STRING" id="1056495.Calag_0337"/>
<dbReference type="HOGENOM" id="CLU_045011_19_3_2"/>
<dbReference type="RefSeq" id="WP_015232012.1">
    <property type="nucleotide sequence ID" value="NC_019791.1"/>
</dbReference>
<reference evidence="2" key="1">
    <citation type="submission" date="2012-03" db="EMBL/GenBank/DDBJ databases">
        <title>Complete genome of Caldisphaera lagunensis DSM 15908.</title>
        <authorList>
            <person name="Lucas S."/>
            <person name="Copeland A."/>
            <person name="Lapidus A."/>
            <person name="Glavina del Rio T."/>
            <person name="Dalin E."/>
            <person name="Tice H."/>
            <person name="Bruce D."/>
            <person name="Goodwin L."/>
            <person name="Pitluck S."/>
            <person name="Peters L."/>
            <person name="Mikhailova N."/>
            <person name="Teshima H."/>
            <person name="Kyrpides N."/>
            <person name="Mavromatis K."/>
            <person name="Ivanova N."/>
            <person name="Brettin T."/>
            <person name="Detter J.C."/>
            <person name="Han C."/>
            <person name="Larimer F."/>
            <person name="Land M."/>
            <person name="Hauser L."/>
            <person name="Markowitz V."/>
            <person name="Cheng J.-F."/>
            <person name="Hugenholtz P."/>
            <person name="Woyke T."/>
            <person name="Wu D."/>
            <person name="Spring S."/>
            <person name="Schroeder M."/>
            <person name="Brambilla E."/>
            <person name="Klenk H.-P."/>
            <person name="Eisen J.A."/>
        </authorList>
    </citation>
    <scope>NUCLEOTIDE SEQUENCE [LARGE SCALE GENOMIC DNA]</scope>
    <source>
        <strain evidence="2">DSM 15908 / JCM 11604 / IC-154</strain>
    </source>
</reference>
<evidence type="ECO:0000313" key="1">
    <source>
        <dbReference type="EMBL" id="AFZ70114.1"/>
    </source>
</evidence>
<keyword evidence="2" id="KW-1185">Reference proteome</keyword>
<dbReference type="InParanoid" id="L0A9N5"/>
<dbReference type="SFLD" id="SFLDG01129">
    <property type="entry name" value="C1.5:_HAD__Beta-PGM__Phosphata"/>
    <property type="match status" value="1"/>
</dbReference>
<dbReference type="PANTHER" id="PTHR43481">
    <property type="entry name" value="FRUCTOSE-1-PHOSPHATE PHOSPHATASE"/>
    <property type="match status" value="1"/>
</dbReference>
<dbReference type="SFLD" id="SFLDS00003">
    <property type="entry name" value="Haloacid_Dehalogenase"/>
    <property type="match status" value="1"/>
</dbReference>
<dbReference type="Gene3D" id="3.40.50.1000">
    <property type="entry name" value="HAD superfamily/HAD-like"/>
    <property type="match status" value="1"/>
</dbReference>
<gene>
    <name evidence="1" type="ordered locus">Calag_0337</name>
</gene>
<proteinExistence type="predicted"/>
<dbReference type="InterPro" id="IPR023214">
    <property type="entry name" value="HAD_sf"/>
</dbReference>
<dbReference type="eggNOG" id="arCOG02293">
    <property type="taxonomic scope" value="Archaea"/>
</dbReference>
<dbReference type="Gene3D" id="1.10.150.240">
    <property type="entry name" value="Putative phosphatase, domain 2"/>
    <property type="match status" value="1"/>
</dbReference>
<organism evidence="1 2">
    <name type="scientific">Caldisphaera lagunensis (strain DSM 15908 / JCM 11604 / ANMR 0165 / IC-154)</name>
    <dbReference type="NCBI Taxonomy" id="1056495"/>
    <lineage>
        <taxon>Archaea</taxon>
        <taxon>Thermoproteota</taxon>
        <taxon>Thermoprotei</taxon>
        <taxon>Acidilobales</taxon>
        <taxon>Caldisphaeraceae</taxon>
        <taxon>Caldisphaera</taxon>
    </lineage>
</organism>
<name>L0A9N5_CALLD</name>
<dbReference type="InterPro" id="IPR036412">
    <property type="entry name" value="HAD-like_sf"/>
</dbReference>
<sequence length="215" mass="24388">MNIKGIISDLDDTLAQTQALHFKAWENTAEKFGVKINLNNKIDLNKFWGLRDIDFLKGFAKEKNISLDQNQITYILSVKNEEYKKLVLSLKPDYCTLYLINIINKYKLKFAIVTSSMRNDALAVLNRLNIRYDLLITSDEVKNVKPDPEPVNLAINGLNLSSNEIIAVGDSIFDAISYKKAGLSKIFLLNIDYEDTIKISSLCELSDIISKEMTS</sequence>
<dbReference type="KEGG" id="clg:Calag_0337"/>
<dbReference type="GeneID" id="14211597"/>
<protein>
    <submittedName>
        <fullName evidence="1">Putative phosphatase/phosphohexomutase</fullName>
    </submittedName>
</protein>
<dbReference type="InterPro" id="IPR041492">
    <property type="entry name" value="HAD_2"/>
</dbReference>
<dbReference type="OrthoDB" id="31229at2157"/>
<dbReference type="Pfam" id="PF13419">
    <property type="entry name" value="HAD_2"/>
    <property type="match status" value="1"/>
</dbReference>